<gene>
    <name evidence="1" type="ORF">ElyMa_003073400</name>
</gene>
<evidence type="ECO:0000313" key="1">
    <source>
        <dbReference type="EMBL" id="GFS10935.1"/>
    </source>
</evidence>
<dbReference type="PANTHER" id="PTHR38681:SF1">
    <property type="entry name" value="RETROVIRUS-RELATED POL POLYPROTEIN FROM TRANSPOSON 412-LIKE PROTEIN"/>
    <property type="match status" value="1"/>
</dbReference>
<dbReference type="SUPFAM" id="SSF56672">
    <property type="entry name" value="DNA/RNA polymerases"/>
    <property type="match status" value="1"/>
</dbReference>
<comment type="caution">
    <text evidence="1">The sequence shown here is derived from an EMBL/GenBank/DDBJ whole genome shotgun (WGS) entry which is preliminary data.</text>
</comment>
<proteinExistence type="predicted"/>
<organism evidence="1 2">
    <name type="scientific">Elysia marginata</name>
    <dbReference type="NCBI Taxonomy" id="1093978"/>
    <lineage>
        <taxon>Eukaryota</taxon>
        <taxon>Metazoa</taxon>
        <taxon>Spiralia</taxon>
        <taxon>Lophotrochozoa</taxon>
        <taxon>Mollusca</taxon>
        <taxon>Gastropoda</taxon>
        <taxon>Heterobranchia</taxon>
        <taxon>Euthyneura</taxon>
        <taxon>Panpulmonata</taxon>
        <taxon>Sacoglossa</taxon>
        <taxon>Placobranchoidea</taxon>
        <taxon>Plakobranchidae</taxon>
        <taxon>Elysia</taxon>
    </lineage>
</organism>
<dbReference type="Proteomes" id="UP000762676">
    <property type="component" value="Unassembled WGS sequence"/>
</dbReference>
<dbReference type="Gene3D" id="3.10.10.10">
    <property type="entry name" value="HIV Type 1 Reverse Transcriptase, subunit A, domain 1"/>
    <property type="match status" value="1"/>
</dbReference>
<protein>
    <submittedName>
        <fullName evidence="1">Transposon Ty3-G Gag-Pol polyprotein</fullName>
    </submittedName>
</protein>
<name>A0AAV4ILH5_9GAST</name>
<dbReference type="PANTHER" id="PTHR38681">
    <property type="entry name" value="RETROVIRUS-RELATED POL POLYPROTEIN FROM TRANSPOSON 412-LIKE PROTEIN-RELATED"/>
    <property type="match status" value="1"/>
</dbReference>
<sequence>MGIVGKSNSLWASPLYMLKKSDGGWRPCGDYRRLNDATTPDRYPIPQIQNFSTHSIERLHRTLKAVLKARLQGPNWVDELPWVLLGLRTAPKPDLGTSSAEQVYGHPLTVPGQFLDPTLRSHSSVNDPVDMTIRRFSPVPISNHRWHLQLAASTPQSFQNAKFVFIRRVTHRGPLKRSYDGPFQVVAPGLKTFRIQIGDNEETVSVDRLKPAHTNPAEPVNVAQLARRGRPPIPHVFLALRGG</sequence>
<reference evidence="1 2" key="1">
    <citation type="journal article" date="2021" name="Elife">
        <title>Chloroplast acquisition without the gene transfer in kleptoplastic sea slugs, Plakobranchus ocellatus.</title>
        <authorList>
            <person name="Maeda T."/>
            <person name="Takahashi S."/>
            <person name="Yoshida T."/>
            <person name="Shimamura S."/>
            <person name="Takaki Y."/>
            <person name="Nagai Y."/>
            <person name="Toyoda A."/>
            <person name="Suzuki Y."/>
            <person name="Arimoto A."/>
            <person name="Ishii H."/>
            <person name="Satoh N."/>
            <person name="Nishiyama T."/>
            <person name="Hasebe M."/>
            <person name="Maruyama T."/>
            <person name="Minagawa J."/>
            <person name="Obokata J."/>
            <person name="Shigenobu S."/>
        </authorList>
    </citation>
    <scope>NUCLEOTIDE SEQUENCE [LARGE SCALE GENOMIC DNA]</scope>
</reference>
<dbReference type="AlphaFoldDB" id="A0AAV4ILH5"/>
<dbReference type="InterPro" id="IPR043502">
    <property type="entry name" value="DNA/RNA_pol_sf"/>
</dbReference>
<dbReference type="EMBL" id="BMAT01006355">
    <property type="protein sequence ID" value="GFS10935.1"/>
    <property type="molecule type" value="Genomic_DNA"/>
</dbReference>
<keyword evidence="2" id="KW-1185">Reference proteome</keyword>
<accession>A0AAV4ILH5</accession>
<evidence type="ECO:0000313" key="2">
    <source>
        <dbReference type="Proteomes" id="UP000762676"/>
    </source>
</evidence>